<dbReference type="Proteomes" id="UP000030520">
    <property type="component" value="Unassembled WGS sequence"/>
</dbReference>
<evidence type="ECO:0000313" key="2">
    <source>
        <dbReference type="Proteomes" id="UP000030520"/>
    </source>
</evidence>
<keyword evidence="2" id="KW-1185">Reference proteome</keyword>
<comment type="caution">
    <text evidence="1">The sequence shown here is derived from an EMBL/GenBank/DDBJ whole genome shotgun (WGS) entry which is preliminary data.</text>
</comment>
<proteinExistence type="predicted"/>
<gene>
    <name evidence="1" type="ORF">NL53_07895</name>
</gene>
<evidence type="ECO:0000313" key="1">
    <source>
        <dbReference type="EMBL" id="KHA61107.1"/>
    </source>
</evidence>
<reference evidence="1 2" key="1">
    <citation type="submission" date="2014-10" db="EMBL/GenBank/DDBJ databases">
        <title>Genome sequencing of Vibrio variabilis T01.</title>
        <authorList>
            <person name="Chan K.-G."/>
            <person name="Mohamad N.I."/>
        </authorList>
    </citation>
    <scope>NUCLEOTIDE SEQUENCE [LARGE SCALE GENOMIC DNA]</scope>
    <source>
        <strain evidence="1 2">T01</strain>
    </source>
</reference>
<organism evidence="1 2">
    <name type="scientific">Vibrio variabilis</name>
    <dbReference type="NCBI Taxonomy" id="990271"/>
    <lineage>
        <taxon>Bacteria</taxon>
        <taxon>Pseudomonadati</taxon>
        <taxon>Pseudomonadota</taxon>
        <taxon>Gammaproteobacteria</taxon>
        <taxon>Vibrionales</taxon>
        <taxon>Vibrionaceae</taxon>
        <taxon>Vibrio</taxon>
    </lineage>
</organism>
<accession>A0ABR4YDU4</accession>
<name>A0ABR4YDU4_9VIBR</name>
<sequence length="61" mass="7034">MSLCFSQDANDHEIQTFSDKVAFEETKHKAKNLKREQKPQLTCPFHTLSQLNSPLTNSKNQ</sequence>
<protein>
    <submittedName>
        <fullName evidence="1">Uncharacterized protein</fullName>
    </submittedName>
</protein>
<dbReference type="EMBL" id="JRWM01000008">
    <property type="protein sequence ID" value="KHA61107.1"/>
    <property type="molecule type" value="Genomic_DNA"/>
</dbReference>